<comment type="caution">
    <text evidence="1">The sequence shown here is derived from an EMBL/GenBank/DDBJ whole genome shotgun (WGS) entry which is preliminary data.</text>
</comment>
<reference evidence="1 2" key="1">
    <citation type="submission" date="2020-02" db="EMBL/GenBank/DDBJ databases">
        <title>Whole-genome analyses of novel actinobacteria.</title>
        <authorList>
            <person name="Sahin N."/>
            <person name="Gencbay T."/>
        </authorList>
    </citation>
    <scope>NUCLEOTIDE SEQUENCE [LARGE SCALE GENOMIC DNA]</scope>
    <source>
        <strain evidence="1 2">HC44</strain>
    </source>
</reference>
<protein>
    <submittedName>
        <fullName evidence="1">Uncharacterized protein</fullName>
    </submittedName>
</protein>
<dbReference type="RefSeq" id="WP_165254661.1">
    <property type="nucleotide sequence ID" value="NZ_JAAKZY010000006.1"/>
</dbReference>
<evidence type="ECO:0000313" key="2">
    <source>
        <dbReference type="Proteomes" id="UP000472335"/>
    </source>
</evidence>
<gene>
    <name evidence="1" type="ORF">G5C60_03455</name>
</gene>
<proteinExistence type="predicted"/>
<organism evidence="1 2">
    <name type="scientific">Streptomyces scabichelini</name>
    <dbReference type="NCBI Taxonomy" id="2711217"/>
    <lineage>
        <taxon>Bacteria</taxon>
        <taxon>Bacillati</taxon>
        <taxon>Actinomycetota</taxon>
        <taxon>Actinomycetes</taxon>
        <taxon>Kitasatosporales</taxon>
        <taxon>Streptomycetaceae</taxon>
        <taxon>Streptomyces</taxon>
    </lineage>
</organism>
<sequence length="101" mass="11069">MITDESVQELLDAAKAVREAWVEVALAGPKQVADLAGKIDRLSNGFPLSAKLYQRQANASSPEFTIQLREQLQGDSLKLRESLEEFVLIAQAALDDDGSLR</sequence>
<dbReference type="AlphaFoldDB" id="A0A6G4UYS0"/>
<accession>A0A6G4UYS0</accession>
<dbReference type="Proteomes" id="UP000472335">
    <property type="component" value="Unassembled WGS sequence"/>
</dbReference>
<evidence type="ECO:0000313" key="1">
    <source>
        <dbReference type="EMBL" id="NGO06744.1"/>
    </source>
</evidence>
<name>A0A6G4UYS0_9ACTN</name>
<dbReference type="EMBL" id="JAAKZY010000006">
    <property type="protein sequence ID" value="NGO06744.1"/>
    <property type="molecule type" value="Genomic_DNA"/>
</dbReference>
<keyword evidence="2" id="KW-1185">Reference proteome</keyword>